<comment type="similarity">
    <text evidence="3">Belongs to the glycosyltransferase GT106 family.</text>
</comment>
<comment type="pathway">
    <text evidence="2">Glycan metabolism.</text>
</comment>
<dbReference type="HOGENOM" id="CLU_018420_7_0_1"/>
<dbReference type="STRING" id="3880.G7JBI4"/>
<name>G7JBI4_MEDTR</name>
<organism evidence="16 18">
    <name type="scientific">Medicago truncatula</name>
    <name type="common">Barrel medic</name>
    <name type="synonym">Medicago tribuloides</name>
    <dbReference type="NCBI Taxonomy" id="3880"/>
    <lineage>
        <taxon>Eukaryota</taxon>
        <taxon>Viridiplantae</taxon>
        <taxon>Streptophyta</taxon>
        <taxon>Embryophyta</taxon>
        <taxon>Tracheophyta</taxon>
        <taxon>Spermatophyta</taxon>
        <taxon>Magnoliopsida</taxon>
        <taxon>eudicotyledons</taxon>
        <taxon>Gunneridae</taxon>
        <taxon>Pentapetalae</taxon>
        <taxon>rosids</taxon>
        <taxon>fabids</taxon>
        <taxon>Fabales</taxon>
        <taxon>Fabaceae</taxon>
        <taxon>Papilionoideae</taxon>
        <taxon>50 kb inversion clade</taxon>
        <taxon>NPAAA clade</taxon>
        <taxon>Hologalegina</taxon>
        <taxon>IRL clade</taxon>
        <taxon>Trifolieae</taxon>
        <taxon>Medicago</taxon>
    </lineage>
</organism>
<keyword evidence="18" id="KW-1185">Reference proteome</keyword>
<dbReference type="Proteomes" id="UP000002051">
    <property type="component" value="Chromosome 3"/>
</dbReference>
<dbReference type="FunFam" id="3.40.50.11350:FF:000011">
    <property type="entry name" value="O-fucosyltransferase 28"/>
    <property type="match status" value="1"/>
</dbReference>
<keyword evidence="12" id="KW-0119">Carbohydrate metabolism</keyword>
<evidence type="ECO:0000256" key="8">
    <source>
        <dbReference type="ARBA" id="ARBA00022989"/>
    </source>
</evidence>
<reference evidence="16 18" key="1">
    <citation type="journal article" date="2011" name="Nature">
        <title>The Medicago genome provides insight into the evolution of rhizobial symbioses.</title>
        <authorList>
            <person name="Young N.D."/>
            <person name="Debelle F."/>
            <person name="Oldroyd G.E."/>
            <person name="Geurts R."/>
            <person name="Cannon S.B."/>
            <person name="Udvardi M.K."/>
            <person name="Benedito V.A."/>
            <person name="Mayer K.F."/>
            <person name="Gouzy J."/>
            <person name="Schoof H."/>
            <person name="Van de Peer Y."/>
            <person name="Proost S."/>
            <person name="Cook D.R."/>
            <person name="Meyers B.C."/>
            <person name="Spannagl M."/>
            <person name="Cheung F."/>
            <person name="De Mita S."/>
            <person name="Krishnakumar V."/>
            <person name="Gundlach H."/>
            <person name="Zhou S."/>
            <person name="Mudge J."/>
            <person name="Bharti A.K."/>
            <person name="Murray J.D."/>
            <person name="Naoumkina M.A."/>
            <person name="Rosen B."/>
            <person name="Silverstein K.A."/>
            <person name="Tang H."/>
            <person name="Rombauts S."/>
            <person name="Zhao P.X."/>
            <person name="Zhou P."/>
            <person name="Barbe V."/>
            <person name="Bardou P."/>
            <person name="Bechner M."/>
            <person name="Bellec A."/>
            <person name="Berger A."/>
            <person name="Berges H."/>
            <person name="Bidwell S."/>
            <person name="Bisseling T."/>
            <person name="Choisne N."/>
            <person name="Couloux A."/>
            <person name="Denny R."/>
            <person name="Deshpande S."/>
            <person name="Dai X."/>
            <person name="Doyle J.J."/>
            <person name="Dudez A.M."/>
            <person name="Farmer A.D."/>
            <person name="Fouteau S."/>
            <person name="Franken C."/>
            <person name="Gibelin C."/>
            <person name="Gish J."/>
            <person name="Goldstein S."/>
            <person name="Gonzalez A.J."/>
            <person name="Green P.J."/>
            <person name="Hallab A."/>
            <person name="Hartog M."/>
            <person name="Hua A."/>
            <person name="Humphray S.J."/>
            <person name="Jeong D.H."/>
            <person name="Jing Y."/>
            <person name="Jocker A."/>
            <person name="Kenton S.M."/>
            <person name="Kim D.J."/>
            <person name="Klee K."/>
            <person name="Lai H."/>
            <person name="Lang C."/>
            <person name="Lin S."/>
            <person name="Macmil S.L."/>
            <person name="Magdelenat G."/>
            <person name="Matthews L."/>
            <person name="McCorrison J."/>
            <person name="Monaghan E.L."/>
            <person name="Mun J.H."/>
            <person name="Najar F.Z."/>
            <person name="Nicholson C."/>
            <person name="Noirot C."/>
            <person name="O'Bleness M."/>
            <person name="Paule C.R."/>
            <person name="Poulain J."/>
            <person name="Prion F."/>
            <person name="Qin B."/>
            <person name="Qu C."/>
            <person name="Retzel E.F."/>
            <person name="Riddle C."/>
            <person name="Sallet E."/>
            <person name="Samain S."/>
            <person name="Samson N."/>
            <person name="Sanders I."/>
            <person name="Saurat O."/>
            <person name="Scarpelli C."/>
            <person name="Schiex T."/>
            <person name="Segurens B."/>
            <person name="Severin A.J."/>
            <person name="Sherrier D.J."/>
            <person name="Shi R."/>
            <person name="Sims S."/>
            <person name="Singer S.R."/>
            <person name="Sinharoy S."/>
            <person name="Sterck L."/>
            <person name="Viollet A."/>
            <person name="Wang B.B."/>
            <person name="Wang K."/>
            <person name="Wang M."/>
            <person name="Wang X."/>
            <person name="Warfsmann J."/>
            <person name="Weissenbach J."/>
            <person name="White D.D."/>
            <person name="White J.D."/>
            <person name="Wiley G.B."/>
            <person name="Wincker P."/>
            <person name="Xing Y."/>
            <person name="Yang L."/>
            <person name="Yao Z."/>
            <person name="Ying F."/>
            <person name="Zhai J."/>
            <person name="Zhou L."/>
            <person name="Zuber A."/>
            <person name="Denarie J."/>
            <person name="Dixon R.A."/>
            <person name="May G.D."/>
            <person name="Schwartz D.C."/>
            <person name="Rogers J."/>
            <person name="Quetier F."/>
            <person name="Town C.D."/>
            <person name="Roe B.A."/>
        </authorList>
    </citation>
    <scope>NUCLEOTIDE SEQUENCE [LARGE SCALE GENOMIC DNA]</scope>
    <source>
        <strain evidence="16">A17</strain>
        <strain evidence="17 18">cv. Jemalong A17</strain>
    </source>
</reference>
<feature type="transmembrane region" description="Helical" evidence="15">
    <location>
        <begin position="111"/>
        <end position="131"/>
    </location>
</feature>
<feature type="compositionally biased region" description="Basic residues" evidence="14">
    <location>
        <begin position="547"/>
        <end position="558"/>
    </location>
</feature>
<dbReference type="PANTHER" id="PTHR31741:SF15">
    <property type="entry name" value="O-FUCOSYLTRANSFERASE 38"/>
    <property type="match status" value="1"/>
</dbReference>
<keyword evidence="4" id="KW-0328">Glycosyltransferase</keyword>
<evidence type="ECO:0000256" key="1">
    <source>
        <dbReference type="ARBA" id="ARBA00004606"/>
    </source>
</evidence>
<evidence type="ECO:0000256" key="14">
    <source>
        <dbReference type="SAM" id="MobiDB-lite"/>
    </source>
</evidence>
<reference evidence="17" key="3">
    <citation type="submission" date="2015-04" db="UniProtKB">
        <authorList>
            <consortium name="EnsemblPlants"/>
        </authorList>
    </citation>
    <scope>IDENTIFICATION</scope>
    <source>
        <strain evidence="17">cv. Jemalong A17</strain>
    </source>
</reference>
<evidence type="ECO:0000256" key="6">
    <source>
        <dbReference type="ARBA" id="ARBA00022692"/>
    </source>
</evidence>
<keyword evidence="11" id="KW-0294">Fucose metabolism</keyword>
<dbReference type="EMBL" id="CM001219">
    <property type="protein sequence ID" value="AES72844.2"/>
    <property type="molecule type" value="Genomic_DNA"/>
</dbReference>
<evidence type="ECO:0000256" key="7">
    <source>
        <dbReference type="ARBA" id="ARBA00022968"/>
    </source>
</evidence>
<accession>A0A0C3VN97</accession>
<dbReference type="PIRSF" id="PIRSF009360">
    <property type="entry name" value="UCP009360"/>
    <property type="match status" value="1"/>
</dbReference>
<dbReference type="InterPro" id="IPR024709">
    <property type="entry name" value="FucosylTrfase_pln"/>
</dbReference>
<dbReference type="InterPro" id="IPR019378">
    <property type="entry name" value="GDP-Fuc_O-FucTrfase"/>
</dbReference>
<evidence type="ECO:0000256" key="2">
    <source>
        <dbReference type="ARBA" id="ARBA00004881"/>
    </source>
</evidence>
<keyword evidence="8 15" id="KW-1133">Transmembrane helix</keyword>
<sequence>MIRQGMRMVNYLPVDVVDYEIYRPKLGPLQLKNVIGKSIFTRIEKKKVVLFGNNMEKEFDVIVFATGYKSIANGWLNTRVFLNRSVKKKKESKYIRGFMARFHTRKLSPSIITFYTIFVFAFSVFIFLLYVRTFITDEEDQPHPHISRSHEVPKPPRFKDDGQLWVSPNSHGFHPCVKPTAKYKGVQQFDRYLSVRSNGGLNQMRTGIADMVAVAHIMNATLVIPQLDKRSFWKDSSVFSDVFDEFHFIESLKGDIGIVQELPKNLEAAPRARKHFTSWSGVGYYEEMTRLWNDYQVIHVAKSDSRLANNDLPLDIQRLRCRAMYHALRFSPPIENLGKRLVDRLRSRGERYIALHLRYEKDMLSFTGCAYGLTDAESEELRILRETTNYWKVKKINSTEQRIGGFCPLTPKEVGIFLQALGFPPSTPIYIAAGEIYGGNTHLSELSSRFPNLISKESLATPEELKAFTNHASQNAAVDYIISVESDVFVPSYSGNMARAVEGHRRFLDHRKTINPDRKGLVGIFDKLETGELVEGAALSHMVQRMHKNRQGAPRKRQGSLPGVKGRARFRTEESFYENPYPECICGSRNKLERM</sequence>
<gene>
    <name evidence="16" type="ordered locus">MTR_3g096020</name>
</gene>
<keyword evidence="6 15" id="KW-0812">Transmembrane</keyword>
<evidence type="ECO:0000256" key="13">
    <source>
        <dbReference type="ARBA" id="ARBA00030350"/>
    </source>
</evidence>
<comment type="subcellular location">
    <subcellularLocation>
        <location evidence="1">Membrane</location>
        <topology evidence="1">Single-pass type II membrane protein</topology>
    </subcellularLocation>
</comment>
<dbReference type="GO" id="GO:0005737">
    <property type="term" value="C:cytoplasm"/>
    <property type="evidence" value="ECO:0000318"/>
    <property type="project" value="GO_Central"/>
</dbReference>
<evidence type="ECO:0000313" key="16">
    <source>
        <dbReference type="EMBL" id="AES72844.2"/>
    </source>
</evidence>
<dbReference type="GO" id="GO:0016020">
    <property type="term" value="C:membrane"/>
    <property type="evidence" value="ECO:0007669"/>
    <property type="project" value="UniProtKB-SubCell"/>
</dbReference>
<proteinExistence type="inferred from homology"/>
<keyword evidence="5" id="KW-0808">Transferase</keyword>
<dbReference type="PaxDb" id="3880-AES72844"/>
<dbReference type="eggNOG" id="ENOG502QSYZ">
    <property type="taxonomic scope" value="Eukaryota"/>
</dbReference>
<evidence type="ECO:0000256" key="9">
    <source>
        <dbReference type="ARBA" id="ARBA00023136"/>
    </source>
</evidence>
<keyword evidence="9 15" id="KW-0472">Membrane</keyword>
<evidence type="ECO:0000313" key="17">
    <source>
        <dbReference type="EnsemblPlants" id="AES72844"/>
    </source>
</evidence>
<dbReference type="AlphaFoldDB" id="G7JBI4"/>
<keyword evidence="7" id="KW-0735">Signal-anchor</keyword>
<keyword evidence="10" id="KW-0325">Glycoprotein</keyword>
<accession>G7JBI4</accession>
<evidence type="ECO:0000256" key="12">
    <source>
        <dbReference type="ARBA" id="ARBA00023277"/>
    </source>
</evidence>
<evidence type="ECO:0000313" key="18">
    <source>
        <dbReference type="Proteomes" id="UP000002051"/>
    </source>
</evidence>
<evidence type="ECO:0000256" key="3">
    <source>
        <dbReference type="ARBA" id="ARBA00007737"/>
    </source>
</evidence>
<evidence type="ECO:0000256" key="5">
    <source>
        <dbReference type="ARBA" id="ARBA00022679"/>
    </source>
</evidence>
<dbReference type="GO" id="GO:0016757">
    <property type="term" value="F:glycosyltransferase activity"/>
    <property type="evidence" value="ECO:0007669"/>
    <property type="project" value="UniProtKB-KW"/>
</dbReference>
<protein>
    <recommendedName>
        <fullName evidence="13">O-fucosyltransferase family protein</fullName>
    </recommendedName>
</protein>
<evidence type="ECO:0000256" key="11">
    <source>
        <dbReference type="ARBA" id="ARBA00023253"/>
    </source>
</evidence>
<dbReference type="GO" id="GO:0006004">
    <property type="term" value="P:fucose metabolic process"/>
    <property type="evidence" value="ECO:0007669"/>
    <property type="project" value="UniProtKB-KW"/>
</dbReference>
<dbReference type="EnsemblPlants" id="AES72844">
    <property type="protein sequence ID" value="AES72844"/>
    <property type="gene ID" value="MTR_3g096020"/>
</dbReference>
<reference evidence="16 18" key="2">
    <citation type="journal article" date="2014" name="BMC Genomics">
        <title>An improved genome release (version Mt4.0) for the model legume Medicago truncatula.</title>
        <authorList>
            <person name="Tang H."/>
            <person name="Krishnakumar V."/>
            <person name="Bidwell S."/>
            <person name="Rosen B."/>
            <person name="Chan A."/>
            <person name="Zhou S."/>
            <person name="Gentzbittel L."/>
            <person name="Childs K.L."/>
            <person name="Yandell M."/>
            <person name="Gundlach H."/>
            <person name="Mayer K.F."/>
            <person name="Schwartz D.C."/>
            <person name="Town C.D."/>
        </authorList>
    </citation>
    <scope>GENOME REANNOTATION</scope>
    <source>
        <strain evidence="16">A17</strain>
        <strain evidence="17 18">cv. Jemalong A17</strain>
    </source>
</reference>
<evidence type="ECO:0000256" key="15">
    <source>
        <dbReference type="SAM" id="Phobius"/>
    </source>
</evidence>
<evidence type="ECO:0000256" key="10">
    <source>
        <dbReference type="ARBA" id="ARBA00023180"/>
    </source>
</evidence>
<dbReference type="CDD" id="cd11299">
    <property type="entry name" value="O-FucT_plant"/>
    <property type="match status" value="1"/>
</dbReference>
<dbReference type="PANTHER" id="PTHR31741">
    <property type="entry name" value="OS02G0726500 PROTEIN-RELATED"/>
    <property type="match status" value="1"/>
</dbReference>
<dbReference type="Pfam" id="PF10250">
    <property type="entry name" value="O-FucT"/>
    <property type="match status" value="1"/>
</dbReference>
<feature type="region of interest" description="Disordered" evidence="14">
    <location>
        <begin position="547"/>
        <end position="566"/>
    </location>
</feature>
<evidence type="ECO:0000256" key="4">
    <source>
        <dbReference type="ARBA" id="ARBA00022676"/>
    </source>
</evidence>